<dbReference type="Pfam" id="PF01381">
    <property type="entry name" value="HTH_3"/>
    <property type="match status" value="1"/>
</dbReference>
<evidence type="ECO:0000256" key="1">
    <source>
        <dbReference type="ARBA" id="ARBA00023125"/>
    </source>
</evidence>
<organism evidence="3 4">
    <name type="scientific">Pedobacter insulae</name>
    <dbReference type="NCBI Taxonomy" id="414048"/>
    <lineage>
        <taxon>Bacteria</taxon>
        <taxon>Pseudomonadati</taxon>
        <taxon>Bacteroidota</taxon>
        <taxon>Sphingobacteriia</taxon>
        <taxon>Sphingobacteriales</taxon>
        <taxon>Sphingobacteriaceae</taxon>
        <taxon>Pedobacter</taxon>
    </lineage>
</organism>
<dbReference type="GO" id="GO:0003700">
    <property type="term" value="F:DNA-binding transcription factor activity"/>
    <property type="evidence" value="ECO:0007669"/>
    <property type="project" value="TreeGrafter"/>
</dbReference>
<dbReference type="Gene3D" id="1.10.260.40">
    <property type="entry name" value="lambda repressor-like DNA-binding domains"/>
    <property type="match status" value="1"/>
</dbReference>
<dbReference type="EMBL" id="FOPP01000006">
    <property type="protein sequence ID" value="SFH19531.1"/>
    <property type="molecule type" value="Genomic_DNA"/>
</dbReference>
<accession>A0A1I2Y5A3</accession>
<dbReference type="CDD" id="cd00093">
    <property type="entry name" value="HTH_XRE"/>
    <property type="match status" value="1"/>
</dbReference>
<feature type="domain" description="HTH cro/C1-type" evidence="2">
    <location>
        <begin position="17"/>
        <end position="72"/>
    </location>
</feature>
<dbReference type="InterPro" id="IPR010982">
    <property type="entry name" value="Lambda_DNA-bd_dom_sf"/>
</dbReference>
<dbReference type="AlphaFoldDB" id="A0A1I2Y5A3"/>
<dbReference type="PROSITE" id="PS50943">
    <property type="entry name" value="HTH_CROC1"/>
    <property type="match status" value="1"/>
</dbReference>
<dbReference type="InterPro" id="IPR050807">
    <property type="entry name" value="TransReg_Diox_bact_type"/>
</dbReference>
<dbReference type="OrthoDB" id="2902336at2"/>
<dbReference type="SUPFAM" id="SSF47413">
    <property type="entry name" value="lambda repressor-like DNA-binding domains"/>
    <property type="match status" value="1"/>
</dbReference>
<dbReference type="GO" id="GO:0005829">
    <property type="term" value="C:cytosol"/>
    <property type="evidence" value="ECO:0007669"/>
    <property type="project" value="TreeGrafter"/>
</dbReference>
<dbReference type="GO" id="GO:0003677">
    <property type="term" value="F:DNA binding"/>
    <property type="evidence" value="ECO:0007669"/>
    <property type="project" value="UniProtKB-KW"/>
</dbReference>
<name>A0A1I2Y5A3_9SPHI</name>
<dbReference type="Proteomes" id="UP000199666">
    <property type="component" value="Unassembled WGS sequence"/>
</dbReference>
<keyword evidence="1" id="KW-0238">DNA-binding</keyword>
<evidence type="ECO:0000313" key="4">
    <source>
        <dbReference type="Proteomes" id="UP000199666"/>
    </source>
</evidence>
<evidence type="ECO:0000313" key="3">
    <source>
        <dbReference type="EMBL" id="SFH19531.1"/>
    </source>
</evidence>
<dbReference type="PANTHER" id="PTHR46797:SF1">
    <property type="entry name" value="METHYLPHOSPHONATE SYNTHASE"/>
    <property type="match status" value="1"/>
</dbReference>
<dbReference type="SMART" id="SM00530">
    <property type="entry name" value="HTH_XRE"/>
    <property type="match status" value="1"/>
</dbReference>
<protein>
    <submittedName>
        <fullName evidence="3">Helix-turn-helix</fullName>
    </submittedName>
</protein>
<dbReference type="PANTHER" id="PTHR46797">
    <property type="entry name" value="HTH-TYPE TRANSCRIPTIONAL REGULATOR"/>
    <property type="match status" value="1"/>
</dbReference>
<sequence>MQPMPIAIFKIKLAKRIRQLRKEAKLSQAELATKIGFKDKQIVNNYEINGANPTAYNLVLIAEALNVTLDELLDFSK</sequence>
<reference evidence="3 4" key="1">
    <citation type="submission" date="2016-10" db="EMBL/GenBank/DDBJ databases">
        <authorList>
            <person name="de Groot N.N."/>
        </authorList>
    </citation>
    <scope>NUCLEOTIDE SEQUENCE [LARGE SCALE GENOMIC DNA]</scope>
    <source>
        <strain evidence="3 4">DSM 18684</strain>
    </source>
</reference>
<gene>
    <name evidence="3" type="ORF">SAMN04489864_106170</name>
</gene>
<keyword evidence="4" id="KW-1185">Reference proteome</keyword>
<dbReference type="InterPro" id="IPR001387">
    <property type="entry name" value="Cro/C1-type_HTH"/>
</dbReference>
<evidence type="ECO:0000259" key="2">
    <source>
        <dbReference type="PROSITE" id="PS50943"/>
    </source>
</evidence>
<proteinExistence type="predicted"/>